<evidence type="ECO:0000256" key="1">
    <source>
        <dbReference type="RuleBase" id="RU410713"/>
    </source>
</evidence>
<dbReference type="GO" id="GO:0032182">
    <property type="term" value="F:ubiquitin-like protein binding"/>
    <property type="evidence" value="ECO:0007669"/>
    <property type="project" value="TreeGrafter"/>
</dbReference>
<name>A0A448YR93_BRENA</name>
<dbReference type="InterPro" id="IPR005176">
    <property type="entry name" value="PONY_dom"/>
</dbReference>
<dbReference type="Gene3D" id="1.10.238.200">
    <property type="entry name" value="Cullin, PONY binding domain"/>
    <property type="match status" value="1"/>
</dbReference>
<dbReference type="PROSITE" id="PS51229">
    <property type="entry name" value="DCUN1"/>
    <property type="match status" value="1"/>
</dbReference>
<dbReference type="PANTHER" id="PTHR12281:SF31">
    <property type="entry name" value="DCN1-LIKE PROTEIN 3"/>
    <property type="match status" value="1"/>
</dbReference>
<dbReference type="InterPro" id="IPR042460">
    <property type="entry name" value="DCN1-like_PONY"/>
</dbReference>
<gene>
    <name evidence="3" type="ORF">BRENAR_LOCUS4172</name>
</gene>
<reference evidence="3 4" key="1">
    <citation type="submission" date="2018-12" db="EMBL/GenBank/DDBJ databases">
        <authorList>
            <person name="Tiukova I."/>
            <person name="Dainat J."/>
        </authorList>
    </citation>
    <scope>NUCLEOTIDE SEQUENCE [LARGE SCALE GENOMIC DNA]</scope>
</reference>
<keyword evidence="4" id="KW-1185">Reference proteome</keyword>
<dbReference type="GO" id="GO:0000151">
    <property type="term" value="C:ubiquitin ligase complex"/>
    <property type="evidence" value="ECO:0007669"/>
    <property type="project" value="TreeGrafter"/>
</dbReference>
<dbReference type="STRING" id="13370.A0A448YR93"/>
<evidence type="ECO:0000259" key="2">
    <source>
        <dbReference type="PROSITE" id="PS51229"/>
    </source>
</evidence>
<sequence>MAPRSASVRKFLEVTGIESEDIASFFLKRNNGRITESINDYFSNPRIVKEIERRAKQENQRALVNVSTELRELFNKYKEEQPDPTGKPFIGIDGTLRYLSDLGYEPEDEVVLCLAELLDSQSVGQFKEDPFLKNWTKVGCNSINEMRDFIEESLKARMVNDPEYFLKIYQYTYRFILEKNEKNLPLDMAEDYWHLLIPKQYSKELDIFLKFMHENSKNKVTRDQWNMLLPFLEDFHEDSSLQKYDENKSWPLLMDEFYEYINGDRA</sequence>
<dbReference type="GO" id="GO:0045116">
    <property type="term" value="P:protein neddylation"/>
    <property type="evidence" value="ECO:0007669"/>
    <property type="project" value="TreeGrafter"/>
</dbReference>
<dbReference type="Pfam" id="PF03556">
    <property type="entry name" value="Cullin_binding"/>
    <property type="match status" value="1"/>
</dbReference>
<evidence type="ECO:0000313" key="4">
    <source>
        <dbReference type="Proteomes" id="UP000290900"/>
    </source>
</evidence>
<protein>
    <recommendedName>
        <fullName evidence="1">Defective in cullin neddylation protein</fullName>
    </recommendedName>
</protein>
<dbReference type="GO" id="GO:0031624">
    <property type="term" value="F:ubiquitin conjugating enzyme binding"/>
    <property type="evidence" value="ECO:0007669"/>
    <property type="project" value="TreeGrafter"/>
</dbReference>
<dbReference type="Proteomes" id="UP000290900">
    <property type="component" value="Unassembled WGS sequence"/>
</dbReference>
<dbReference type="OrthoDB" id="27198at2759"/>
<comment type="function">
    <text evidence="1">Neddylation of cullins play an essential role in the regulation of SCF-type complexes activity.</text>
</comment>
<dbReference type="Gene3D" id="1.10.8.10">
    <property type="entry name" value="DNA helicase RuvA subunit, C-terminal domain"/>
    <property type="match status" value="1"/>
</dbReference>
<dbReference type="Pfam" id="PF14555">
    <property type="entry name" value="UBA_4"/>
    <property type="match status" value="1"/>
</dbReference>
<dbReference type="FunCoup" id="A0A448YR93">
    <property type="interactions" value="420"/>
</dbReference>
<dbReference type="AlphaFoldDB" id="A0A448YR93"/>
<proteinExistence type="predicted"/>
<accession>A0A448YR93</accession>
<evidence type="ECO:0000313" key="3">
    <source>
        <dbReference type="EMBL" id="VEU23442.1"/>
    </source>
</evidence>
<dbReference type="EMBL" id="CAACVR010000045">
    <property type="protein sequence ID" value="VEU23442.1"/>
    <property type="molecule type" value="Genomic_DNA"/>
</dbReference>
<dbReference type="GO" id="GO:0097602">
    <property type="term" value="F:cullin family protein binding"/>
    <property type="evidence" value="ECO:0007669"/>
    <property type="project" value="TreeGrafter"/>
</dbReference>
<dbReference type="PANTHER" id="PTHR12281">
    <property type="entry name" value="RP42 RELATED"/>
    <property type="match status" value="1"/>
</dbReference>
<dbReference type="Gene3D" id="1.10.238.10">
    <property type="entry name" value="EF-hand"/>
    <property type="match status" value="1"/>
</dbReference>
<dbReference type="InterPro" id="IPR014764">
    <property type="entry name" value="DCN-prot"/>
</dbReference>
<feature type="domain" description="DCUN1" evidence="2">
    <location>
        <begin position="65"/>
        <end position="262"/>
    </location>
</feature>
<dbReference type="InParanoid" id="A0A448YR93"/>
<organism evidence="3 4">
    <name type="scientific">Brettanomyces naardenensis</name>
    <name type="common">Yeast</name>
    <dbReference type="NCBI Taxonomy" id="13370"/>
    <lineage>
        <taxon>Eukaryota</taxon>
        <taxon>Fungi</taxon>
        <taxon>Dikarya</taxon>
        <taxon>Ascomycota</taxon>
        <taxon>Saccharomycotina</taxon>
        <taxon>Pichiomycetes</taxon>
        <taxon>Pichiales</taxon>
        <taxon>Pichiaceae</taxon>
        <taxon>Brettanomyces</taxon>
    </lineage>
</organism>